<dbReference type="EMBL" id="ML978960">
    <property type="protein sequence ID" value="KAF1931959.1"/>
    <property type="molecule type" value="Genomic_DNA"/>
</dbReference>
<evidence type="ECO:0000313" key="3">
    <source>
        <dbReference type="Proteomes" id="UP000800082"/>
    </source>
</evidence>
<dbReference type="RefSeq" id="XP_033452207.1">
    <property type="nucleotide sequence ID" value="XM_033589324.1"/>
</dbReference>
<accession>A0A6A5RWL9</accession>
<reference evidence="2" key="1">
    <citation type="journal article" date="2020" name="Stud. Mycol.">
        <title>101 Dothideomycetes genomes: a test case for predicting lifestyles and emergence of pathogens.</title>
        <authorList>
            <person name="Haridas S."/>
            <person name="Albert R."/>
            <person name="Binder M."/>
            <person name="Bloem J."/>
            <person name="Labutti K."/>
            <person name="Salamov A."/>
            <person name="Andreopoulos B."/>
            <person name="Baker S."/>
            <person name="Barry K."/>
            <person name="Bills G."/>
            <person name="Bluhm B."/>
            <person name="Cannon C."/>
            <person name="Castanera R."/>
            <person name="Culley D."/>
            <person name="Daum C."/>
            <person name="Ezra D."/>
            <person name="Gonzalez J."/>
            <person name="Henrissat B."/>
            <person name="Kuo A."/>
            <person name="Liang C."/>
            <person name="Lipzen A."/>
            <person name="Lutzoni F."/>
            <person name="Magnuson J."/>
            <person name="Mondo S."/>
            <person name="Nolan M."/>
            <person name="Ohm R."/>
            <person name="Pangilinan J."/>
            <person name="Park H.-J."/>
            <person name="Ramirez L."/>
            <person name="Alfaro M."/>
            <person name="Sun H."/>
            <person name="Tritt A."/>
            <person name="Yoshinaga Y."/>
            <person name="Zwiers L.-H."/>
            <person name="Turgeon B."/>
            <person name="Goodwin S."/>
            <person name="Spatafora J."/>
            <person name="Crous P."/>
            <person name="Grigoriev I."/>
        </authorList>
    </citation>
    <scope>NUCLEOTIDE SEQUENCE</scope>
    <source>
        <strain evidence="2">CBS 183.55</strain>
    </source>
</reference>
<keyword evidence="3" id="KW-1185">Reference proteome</keyword>
<dbReference type="AlphaFoldDB" id="A0A6A5RWL9"/>
<organism evidence="2 3">
    <name type="scientific">Didymella exigua CBS 183.55</name>
    <dbReference type="NCBI Taxonomy" id="1150837"/>
    <lineage>
        <taxon>Eukaryota</taxon>
        <taxon>Fungi</taxon>
        <taxon>Dikarya</taxon>
        <taxon>Ascomycota</taxon>
        <taxon>Pezizomycotina</taxon>
        <taxon>Dothideomycetes</taxon>
        <taxon>Pleosporomycetidae</taxon>
        <taxon>Pleosporales</taxon>
        <taxon>Pleosporineae</taxon>
        <taxon>Didymellaceae</taxon>
        <taxon>Didymella</taxon>
    </lineage>
</organism>
<sequence length="91" mass="9805">MAGGLGVCSVAATGVESGEGRRSGRLSKVAAPRQQASGQQRTRLVSASALEPIVLETSERLQKASAPARYEGSQALWVWRWRHIRQCPCSL</sequence>
<gene>
    <name evidence="2" type="ORF">M421DRAFT_324095</name>
</gene>
<name>A0A6A5RWL9_9PLEO</name>
<evidence type="ECO:0000313" key="2">
    <source>
        <dbReference type="EMBL" id="KAF1931959.1"/>
    </source>
</evidence>
<protein>
    <submittedName>
        <fullName evidence="2">Uncharacterized protein</fullName>
    </submittedName>
</protein>
<dbReference type="Proteomes" id="UP000800082">
    <property type="component" value="Unassembled WGS sequence"/>
</dbReference>
<dbReference type="GeneID" id="54346971"/>
<evidence type="ECO:0000256" key="1">
    <source>
        <dbReference type="SAM" id="MobiDB-lite"/>
    </source>
</evidence>
<proteinExistence type="predicted"/>
<feature type="region of interest" description="Disordered" evidence="1">
    <location>
        <begin position="16"/>
        <end position="42"/>
    </location>
</feature>